<name>A0A7Z7PNK8_9BACT</name>
<evidence type="ECO:0000259" key="1">
    <source>
        <dbReference type="Pfam" id="PF19289"/>
    </source>
</evidence>
<dbReference type="InterPro" id="IPR036059">
    <property type="entry name" value="TldD/PmbA_sf"/>
</dbReference>
<reference evidence="2 3" key="1">
    <citation type="submission" date="2017-01" db="EMBL/GenBank/DDBJ databases">
        <authorList>
            <person name="Erauso G."/>
        </authorList>
    </citation>
    <scope>NUCLEOTIDE SEQUENCE [LARGE SCALE GENOMIC DNA]</scope>
    <source>
        <strain evidence="2">MESINF1</strain>
    </source>
</reference>
<dbReference type="Pfam" id="PF19289">
    <property type="entry name" value="PmbA_TldD_3rd"/>
    <property type="match status" value="1"/>
</dbReference>
<dbReference type="EMBL" id="LS974202">
    <property type="protein sequence ID" value="SSC12030.1"/>
    <property type="molecule type" value="Genomic_DNA"/>
</dbReference>
<dbReference type="PANTHER" id="PTHR43421:SF1">
    <property type="entry name" value="METALLOPROTEASE PMBA"/>
    <property type="match status" value="1"/>
</dbReference>
<dbReference type="InterPro" id="IPR045569">
    <property type="entry name" value="Metalloprtase-TldD/E_C"/>
</dbReference>
<keyword evidence="3" id="KW-1185">Reference proteome</keyword>
<dbReference type="RefSeq" id="WP_169698440.1">
    <property type="nucleotide sequence ID" value="NZ_LS974202.1"/>
</dbReference>
<sequence>MLEKIISRLQKADINGWKIEEKFIEGQEYFFVKRELDLSRAKKVRHFDLTVYRDFYESGKKYRGSSSTRLSPTMSDDELQVAIDETAFAAGFVKNPWYPLVSSMVERLEPPDHDLQELSSDAIGAIFRADNRERAWLNSMELFVTRNGHRTINSEGVDVSYTRYRTYIETIVNASGKEEVELYDQLLLSLPEKRTIEERITDLLGKAIDRSQAVSTPSLKAIPVILTGDPTKEVARYYLNQSSARMKYDRISQVEPGESVQGDETGDRINLSLVPDLEGSYFSAPFDEDGFKLMRRDIVKNGLLKGYWGNLRYSSYLGVETTGSAMNFSLLPGSMGIEEMRSSPHLEVPNFSAVEVDETTGDFGGEIRLGWYFDGTKRIPVTGGSITGNLRDIKSLYLSREVELESDYLGPKSMMIEGFNISGE</sequence>
<dbReference type="Proteomes" id="UP000250796">
    <property type="component" value="Chromosome MESINF"/>
</dbReference>
<organism evidence="2 3">
    <name type="scientific">Mesotoga infera</name>
    <dbReference type="NCBI Taxonomy" id="1236046"/>
    <lineage>
        <taxon>Bacteria</taxon>
        <taxon>Thermotogati</taxon>
        <taxon>Thermotogota</taxon>
        <taxon>Thermotogae</taxon>
        <taxon>Kosmotogales</taxon>
        <taxon>Kosmotogaceae</taxon>
        <taxon>Mesotoga</taxon>
    </lineage>
</organism>
<feature type="domain" description="Metalloprotease TldD/E C-terminal" evidence="1">
    <location>
        <begin position="222"/>
        <end position="423"/>
    </location>
</feature>
<accession>A0A7Z7PNK8</accession>
<evidence type="ECO:0000313" key="3">
    <source>
        <dbReference type="Proteomes" id="UP000250796"/>
    </source>
</evidence>
<dbReference type="GO" id="GO:0006508">
    <property type="term" value="P:proteolysis"/>
    <property type="evidence" value="ECO:0007669"/>
    <property type="project" value="InterPro"/>
</dbReference>
<evidence type="ECO:0000313" key="2">
    <source>
        <dbReference type="EMBL" id="SSC12030.1"/>
    </source>
</evidence>
<protein>
    <recommendedName>
        <fullName evidence="1">Metalloprotease TldD/E C-terminal domain-containing protein</fullName>
    </recommendedName>
</protein>
<dbReference type="GO" id="GO:0005829">
    <property type="term" value="C:cytosol"/>
    <property type="evidence" value="ECO:0007669"/>
    <property type="project" value="TreeGrafter"/>
</dbReference>
<dbReference type="GO" id="GO:0008237">
    <property type="term" value="F:metallopeptidase activity"/>
    <property type="evidence" value="ECO:0007669"/>
    <property type="project" value="InterPro"/>
</dbReference>
<gene>
    <name evidence="2" type="ORF">MESINF_0581</name>
</gene>
<dbReference type="SUPFAM" id="SSF111283">
    <property type="entry name" value="Putative modulator of DNA gyrase, PmbA/TldD"/>
    <property type="match status" value="1"/>
</dbReference>
<proteinExistence type="predicted"/>
<dbReference type="InterPro" id="IPR047657">
    <property type="entry name" value="PmbA"/>
</dbReference>
<dbReference type="AlphaFoldDB" id="A0A7Z7PNK8"/>
<dbReference type="PANTHER" id="PTHR43421">
    <property type="entry name" value="METALLOPROTEASE PMBA"/>
    <property type="match status" value="1"/>
</dbReference>
<dbReference type="KEGG" id="minf:MESINF_0581"/>